<organism evidence="1 2">
    <name type="scientific">candidate division WOR-1 bacterium RIFOXYB2_FULL_37_13</name>
    <dbReference type="NCBI Taxonomy" id="1802579"/>
    <lineage>
        <taxon>Bacteria</taxon>
        <taxon>Bacillati</taxon>
        <taxon>Saganbacteria</taxon>
    </lineage>
</organism>
<evidence type="ECO:0000313" key="2">
    <source>
        <dbReference type="Proteomes" id="UP000178417"/>
    </source>
</evidence>
<comment type="caution">
    <text evidence="1">The sequence shown here is derived from an EMBL/GenBank/DDBJ whole genome shotgun (WGS) entry which is preliminary data.</text>
</comment>
<evidence type="ECO:0000313" key="1">
    <source>
        <dbReference type="EMBL" id="OGC19864.1"/>
    </source>
</evidence>
<protein>
    <submittedName>
        <fullName evidence="1">Uncharacterized protein</fullName>
    </submittedName>
</protein>
<dbReference type="EMBL" id="MEUB01000058">
    <property type="protein sequence ID" value="OGC19864.1"/>
    <property type="molecule type" value="Genomic_DNA"/>
</dbReference>
<dbReference type="Proteomes" id="UP000178417">
    <property type="component" value="Unassembled WGS sequence"/>
</dbReference>
<proteinExistence type="predicted"/>
<dbReference type="AlphaFoldDB" id="A0A1F4SHF3"/>
<sequence>MTRITFSPKTEVKKLGIGKYIVATNSRRRLEGQLRFVCDSIKIPMEGYDEAGTAMGLYYLSHPHAYSYPKAKKVLSKPLRICLAEIFKQKAEPIINAGIHLYDGMVDPEQKKKLVLIVLTIVKNYIYFGHYFNSTSNTTREESPFIKALIDMNKGKFSPRPVLKIKITPTPPELQDDYGDWIWY</sequence>
<name>A0A1F4SHF3_UNCSA</name>
<accession>A0A1F4SHF3</accession>
<reference evidence="1 2" key="1">
    <citation type="journal article" date="2016" name="Nat. Commun.">
        <title>Thousands of microbial genomes shed light on interconnected biogeochemical processes in an aquifer system.</title>
        <authorList>
            <person name="Anantharaman K."/>
            <person name="Brown C.T."/>
            <person name="Hug L.A."/>
            <person name="Sharon I."/>
            <person name="Castelle C.J."/>
            <person name="Probst A.J."/>
            <person name="Thomas B.C."/>
            <person name="Singh A."/>
            <person name="Wilkins M.J."/>
            <person name="Karaoz U."/>
            <person name="Brodie E.L."/>
            <person name="Williams K.H."/>
            <person name="Hubbard S.S."/>
            <person name="Banfield J.F."/>
        </authorList>
    </citation>
    <scope>NUCLEOTIDE SEQUENCE [LARGE SCALE GENOMIC DNA]</scope>
</reference>
<gene>
    <name evidence="1" type="ORF">A2310_05895</name>
</gene>
<dbReference type="STRING" id="1802579.A2310_05895"/>